<evidence type="ECO:0000313" key="5">
    <source>
        <dbReference type="Proteomes" id="UP001417504"/>
    </source>
</evidence>
<protein>
    <submittedName>
        <fullName evidence="4">Uncharacterized protein</fullName>
    </submittedName>
</protein>
<dbReference type="PANTHER" id="PTHR33470:SF40">
    <property type="entry name" value="PROTEIN SEED AND ROOT HAIR PROTECTIVE PROTEIN"/>
    <property type="match status" value="1"/>
</dbReference>
<feature type="region of interest" description="Disordered" evidence="2">
    <location>
        <begin position="41"/>
        <end position="64"/>
    </location>
</feature>
<gene>
    <name evidence="4" type="ORF">Sjap_007392</name>
</gene>
<proteinExistence type="predicted"/>
<feature type="region of interest" description="Disordered" evidence="2">
    <location>
        <begin position="77"/>
        <end position="156"/>
    </location>
</feature>
<reference evidence="4 5" key="1">
    <citation type="submission" date="2024-01" db="EMBL/GenBank/DDBJ databases">
        <title>Genome assemblies of Stephania.</title>
        <authorList>
            <person name="Yang L."/>
        </authorList>
    </citation>
    <scope>NUCLEOTIDE SEQUENCE [LARGE SCALE GENOMIC DNA]</scope>
    <source>
        <strain evidence="4">QJT</strain>
        <tissue evidence="4">Leaf</tissue>
    </source>
</reference>
<evidence type="ECO:0000256" key="1">
    <source>
        <dbReference type="ARBA" id="ARBA00022729"/>
    </source>
</evidence>
<feature type="compositionally biased region" description="Basic and acidic residues" evidence="2">
    <location>
        <begin position="273"/>
        <end position="294"/>
    </location>
</feature>
<sequence>MALKHFSLALLLVLASIAIVATANYEPTYQAQYQNVDHISHESTPSTYEPKHEEAGYGLEPKAYPKKPAAESTYKYEENPHQVSYGQVHEIPKKEEKEEKPKKPEQSKPLIDVNVVLPNNEKPEKVGEELKKTSHEVPNKEEELHHESYVPKPSIEKSTKEYTVPVPQYNAKPEVTKFVPYKHEEVHPAEKSPEASKVAYEKSNEKGVEYTAYVPKPSIEKPTREYYVQVPHEYNAKPEEVHPLEKSPETPNKVYYEYNNEKGVEYTSYEQKPNTEKPVKETKQYKYEEAKPTETPEAYAGQAPETPGNGYESEAYAAPKPAVEKPGESTNEKVHEVPKKEEEAQEKPKRPDQPKPLIDVNVNLGSMGGGNDKPEKPKEDTKPTPEVPIKNEHNNIEKPFEYAPGHVEESKQKCSNFAIQGIVYCRSGLELTRLEGAVTRVTCLHLHKDGYEMAPFSVLSKPTDSKGYFYVSVPQNEGISKISDCRVFLNSSPSEICNVPTDVNNGVSGAVPGTYQVLSNKKTELYTVGPFFYTTHPYKFRLTLQLKVLQAVIDSPTRGSVGSDRLSNKRFEPLKPNLSMMPTNHKEEYMWVHSKIVVECTNHNKGRKDGYESAPVSILSKPSNKKGYFYTTLPHSEGVSKISDCQVFLSSSPLSETRNVPTDVDNCISSSAVPGAYQVLPNKKTNLYTVVGPFFYTTPQPIRSGY</sequence>
<evidence type="ECO:0000256" key="3">
    <source>
        <dbReference type="SAM" id="SignalP"/>
    </source>
</evidence>
<evidence type="ECO:0000256" key="2">
    <source>
        <dbReference type="SAM" id="MobiDB-lite"/>
    </source>
</evidence>
<dbReference type="PANTHER" id="PTHR33470">
    <property type="entry name" value="OS01G0164075 PROTEIN"/>
    <property type="match status" value="1"/>
</dbReference>
<dbReference type="AlphaFoldDB" id="A0AAP0JML5"/>
<keyword evidence="5" id="KW-1185">Reference proteome</keyword>
<dbReference type="Pfam" id="PF01190">
    <property type="entry name" value="Pollen_Ole_e_1"/>
    <property type="match status" value="2"/>
</dbReference>
<feature type="compositionally biased region" description="Basic and acidic residues" evidence="2">
    <location>
        <begin position="322"/>
        <end position="353"/>
    </location>
</feature>
<evidence type="ECO:0000313" key="4">
    <source>
        <dbReference type="EMBL" id="KAK9136798.1"/>
    </source>
</evidence>
<accession>A0AAP0JML5</accession>
<comment type="caution">
    <text evidence="4">The sequence shown here is derived from an EMBL/GenBank/DDBJ whole genome shotgun (WGS) entry which is preliminary data.</text>
</comment>
<organism evidence="4 5">
    <name type="scientific">Stephania japonica</name>
    <dbReference type="NCBI Taxonomy" id="461633"/>
    <lineage>
        <taxon>Eukaryota</taxon>
        <taxon>Viridiplantae</taxon>
        <taxon>Streptophyta</taxon>
        <taxon>Embryophyta</taxon>
        <taxon>Tracheophyta</taxon>
        <taxon>Spermatophyta</taxon>
        <taxon>Magnoliopsida</taxon>
        <taxon>Ranunculales</taxon>
        <taxon>Menispermaceae</taxon>
        <taxon>Menispermoideae</taxon>
        <taxon>Cissampelideae</taxon>
        <taxon>Stephania</taxon>
    </lineage>
</organism>
<feature type="compositionally biased region" description="Basic and acidic residues" evidence="2">
    <location>
        <begin position="90"/>
        <end position="106"/>
    </location>
</feature>
<feature type="compositionally biased region" description="Basic and acidic residues" evidence="2">
    <location>
        <begin position="235"/>
        <end position="248"/>
    </location>
</feature>
<dbReference type="EMBL" id="JBBNAE010000003">
    <property type="protein sequence ID" value="KAK9136798.1"/>
    <property type="molecule type" value="Genomic_DNA"/>
</dbReference>
<dbReference type="GO" id="GO:0071944">
    <property type="term" value="C:cell periphery"/>
    <property type="evidence" value="ECO:0007669"/>
    <property type="project" value="TreeGrafter"/>
</dbReference>
<dbReference type="Proteomes" id="UP001417504">
    <property type="component" value="Unassembled WGS sequence"/>
</dbReference>
<feature type="compositionally biased region" description="Basic and acidic residues" evidence="2">
    <location>
        <begin position="121"/>
        <end position="156"/>
    </location>
</feature>
<name>A0AAP0JML5_9MAGN</name>
<feature type="compositionally biased region" description="Basic and acidic residues" evidence="2">
    <location>
        <begin position="372"/>
        <end position="391"/>
    </location>
</feature>
<feature type="chain" id="PRO_5042961668" evidence="3">
    <location>
        <begin position="24"/>
        <end position="706"/>
    </location>
</feature>
<keyword evidence="1 3" id="KW-0732">Signal</keyword>
<feature type="signal peptide" evidence="3">
    <location>
        <begin position="1"/>
        <end position="23"/>
    </location>
</feature>
<feature type="region of interest" description="Disordered" evidence="2">
    <location>
        <begin position="235"/>
        <end position="391"/>
    </location>
</feature>